<dbReference type="Gene3D" id="3.30.2330.10">
    <property type="entry name" value="arginine biosynthesis bifunctional protein suprefamily"/>
    <property type="match status" value="1"/>
</dbReference>
<dbReference type="SUPFAM" id="SSF56266">
    <property type="entry name" value="DmpA/ArgJ-like"/>
    <property type="match status" value="1"/>
</dbReference>
<evidence type="ECO:0000313" key="16">
    <source>
        <dbReference type="Proteomes" id="UP000188603"/>
    </source>
</evidence>
<feature type="binding site" evidence="13">
    <location>
        <position position="293"/>
    </location>
    <ligand>
        <name>substrate</name>
    </ligand>
</feature>
<feature type="binding site" evidence="13">
    <location>
        <position position="196"/>
    </location>
    <ligand>
        <name>substrate</name>
    </ligand>
</feature>
<evidence type="ECO:0000256" key="1">
    <source>
        <dbReference type="ARBA" id="ARBA00004496"/>
    </source>
</evidence>
<evidence type="ECO:0000256" key="11">
    <source>
        <dbReference type="ARBA" id="ARBA00049439"/>
    </source>
</evidence>
<keyword evidence="9 13" id="KW-0012">Acyltransferase</keyword>
<dbReference type="UniPathway" id="UPA00068">
    <property type="reaction ID" value="UER00106"/>
</dbReference>
<keyword evidence="13" id="KW-0963">Cytoplasm</keyword>
<dbReference type="Gene3D" id="3.60.70.12">
    <property type="entry name" value="L-amino peptidase D-ALA esterase/amidase"/>
    <property type="match status" value="1"/>
</dbReference>
<dbReference type="Pfam" id="PF01960">
    <property type="entry name" value="ArgJ"/>
    <property type="match status" value="1"/>
</dbReference>
<dbReference type="NCBIfam" id="NF003802">
    <property type="entry name" value="PRK05388.1"/>
    <property type="match status" value="1"/>
</dbReference>
<dbReference type="AlphaFoldDB" id="A0A1U9KAL1"/>
<dbReference type="InterPro" id="IPR042195">
    <property type="entry name" value="ArgJ_beta_C"/>
</dbReference>
<keyword evidence="8 13" id="KW-0511">Multifunctional enzyme</keyword>
<dbReference type="GO" id="GO:0006592">
    <property type="term" value="P:ornithine biosynthetic process"/>
    <property type="evidence" value="ECO:0007669"/>
    <property type="project" value="TreeGrafter"/>
</dbReference>
<evidence type="ECO:0000256" key="3">
    <source>
        <dbReference type="ARBA" id="ARBA00011475"/>
    </source>
</evidence>
<dbReference type="GO" id="GO:0006526">
    <property type="term" value="P:L-arginine biosynthetic process"/>
    <property type="evidence" value="ECO:0007669"/>
    <property type="project" value="UniProtKB-UniRule"/>
</dbReference>
<comment type="catalytic activity">
    <reaction evidence="10 13">
        <text>L-glutamate + acetyl-CoA = N-acetyl-L-glutamate + CoA + H(+)</text>
        <dbReference type="Rhea" id="RHEA:24292"/>
        <dbReference type="ChEBI" id="CHEBI:15378"/>
        <dbReference type="ChEBI" id="CHEBI:29985"/>
        <dbReference type="ChEBI" id="CHEBI:44337"/>
        <dbReference type="ChEBI" id="CHEBI:57287"/>
        <dbReference type="ChEBI" id="CHEBI:57288"/>
        <dbReference type="EC" id="2.3.1.1"/>
    </reaction>
</comment>
<comment type="subcellular location">
    <subcellularLocation>
        <location evidence="1 13">Cytoplasm</location>
    </subcellularLocation>
</comment>
<dbReference type="KEGG" id="ntr:B0W44_16310"/>
<name>A0A1U9KAL1_9BACL</name>
<evidence type="ECO:0000256" key="13">
    <source>
        <dbReference type="HAMAP-Rule" id="MF_01106"/>
    </source>
</evidence>
<feature type="site" description="Involved in the stabilization of negative charge on the oxyanion by the formation of the oxyanion hole" evidence="13">
    <location>
        <position position="133"/>
    </location>
</feature>
<dbReference type="PANTHER" id="PTHR23100">
    <property type="entry name" value="ARGININE BIOSYNTHESIS BIFUNCTIONAL PROTEIN ARGJ"/>
    <property type="match status" value="1"/>
</dbReference>
<keyword evidence="7 13" id="KW-0068">Autocatalytic cleavage</keyword>
<dbReference type="EMBL" id="CP019699">
    <property type="protein sequence ID" value="AQS57080.1"/>
    <property type="molecule type" value="Genomic_DNA"/>
</dbReference>
<evidence type="ECO:0000256" key="10">
    <source>
        <dbReference type="ARBA" id="ARBA00048372"/>
    </source>
</evidence>
<feature type="site" description="Cleavage; by autolysis" evidence="13">
    <location>
        <begin position="206"/>
        <end position="207"/>
    </location>
</feature>
<feature type="compositionally biased region" description="Polar residues" evidence="14">
    <location>
        <begin position="1"/>
        <end position="19"/>
    </location>
</feature>
<feature type="region of interest" description="Disordered" evidence="14">
    <location>
        <begin position="1"/>
        <end position="20"/>
    </location>
</feature>
<feature type="binding site" evidence="13">
    <location>
        <position position="207"/>
    </location>
    <ligand>
        <name>substrate</name>
    </ligand>
</feature>
<evidence type="ECO:0000256" key="7">
    <source>
        <dbReference type="ARBA" id="ARBA00022813"/>
    </source>
</evidence>
<reference evidence="15 16" key="1">
    <citation type="journal article" date="2015" name="Int. J. Syst. Evol. Microbiol.">
        <title>Novibacillus thermophilus gen. nov., sp. nov., a Gram-staining-negative and moderately thermophilic member of the family Thermoactinomycetaceae.</title>
        <authorList>
            <person name="Yang G."/>
            <person name="Chen J."/>
            <person name="Zhou S."/>
        </authorList>
    </citation>
    <scope>NUCLEOTIDE SEQUENCE [LARGE SCALE GENOMIC DNA]</scope>
    <source>
        <strain evidence="15 16">SG-1</strain>
    </source>
</reference>
<organism evidence="15 16">
    <name type="scientific">Novibacillus thermophilus</name>
    <dbReference type="NCBI Taxonomy" id="1471761"/>
    <lineage>
        <taxon>Bacteria</taxon>
        <taxon>Bacillati</taxon>
        <taxon>Bacillota</taxon>
        <taxon>Bacilli</taxon>
        <taxon>Bacillales</taxon>
        <taxon>Thermoactinomycetaceae</taxon>
        <taxon>Novibacillus</taxon>
    </lineage>
</organism>
<dbReference type="EC" id="2.3.1.1" evidence="13"/>
<dbReference type="Proteomes" id="UP000188603">
    <property type="component" value="Chromosome"/>
</dbReference>
<keyword evidence="16" id="KW-1185">Reference proteome</keyword>
<dbReference type="HAMAP" id="MF_01106">
    <property type="entry name" value="ArgJ"/>
    <property type="match status" value="1"/>
</dbReference>
<evidence type="ECO:0000313" key="15">
    <source>
        <dbReference type="EMBL" id="AQS57080.1"/>
    </source>
</evidence>
<gene>
    <name evidence="13" type="primary">argJ</name>
    <name evidence="15" type="ORF">B0W44_16310</name>
</gene>
<feature type="binding site" evidence="13">
    <location>
        <position position="415"/>
    </location>
    <ligand>
        <name>substrate</name>
    </ligand>
</feature>
<keyword evidence="5 13" id="KW-0028">Amino-acid biosynthesis</keyword>
<accession>A0A1U9KAL1</accession>
<feature type="site" description="Involved in the stabilization of negative charge on the oxyanion by the formation of the oxyanion hole" evidence="13">
    <location>
        <position position="134"/>
    </location>
</feature>
<sequence>MKNSVLTTEDGNANETSAEFSVVEEPDVTAPRGFRAAGVHCGVRRKRLDLGLIVCDVPAVTAAVYTTNTFQAAPLKVTQSSLQVDGKMQAIVVNSGNANACTGVEGEQDAYRMQAEAARVIGIPPHYVGVASTGVIGERLPMDKISKGIQELKPQKDISASDDFCQSILTTDTCVKKVHVTVKVDGVDVQVAGAAKGSGMIQPNMATMLGFITTDAVIEPSALEHLLRSTTDATYNMIAVDGDTSTNDMVIAMASGLAGHQALHEGHPDWAAFATAFHYVNEQLAKAIARDGEGATKLIEVRVTGAASCEMARQTAKAVIGSNLVKTAVFGADPNWGRIICAVGYSDVPVQPDNVDIAIGGIPVVRRSFPVDYDEAKVAEAMKHDPVVIDVDLHQGKEEATAWGCDLTYDYVRINSSYRT</sequence>
<feature type="chain" id="PRO_5023368561" description="Arginine biosynthesis bifunctional protein ArgJ beta chain" evidence="13">
    <location>
        <begin position="207"/>
        <end position="420"/>
    </location>
</feature>
<evidence type="ECO:0000256" key="5">
    <source>
        <dbReference type="ARBA" id="ARBA00022605"/>
    </source>
</evidence>
<keyword evidence="6 13" id="KW-0808">Transferase</keyword>
<dbReference type="NCBIfam" id="TIGR00120">
    <property type="entry name" value="ArgJ"/>
    <property type="match status" value="1"/>
</dbReference>
<dbReference type="GO" id="GO:0004042">
    <property type="term" value="F:L-glutamate N-acetyltransferase activity"/>
    <property type="evidence" value="ECO:0007669"/>
    <property type="project" value="UniProtKB-UniRule"/>
</dbReference>
<dbReference type="PANTHER" id="PTHR23100:SF0">
    <property type="entry name" value="ARGININE BIOSYNTHESIS BIFUNCTIONAL PROTEIN ARGJ, MITOCHONDRIAL"/>
    <property type="match status" value="1"/>
</dbReference>
<comment type="subunit">
    <text evidence="3 13">Heterotetramer of two alpha and two beta chains.</text>
</comment>
<comment type="similarity">
    <text evidence="2 13">Belongs to the ArgJ family.</text>
</comment>
<evidence type="ECO:0000256" key="6">
    <source>
        <dbReference type="ARBA" id="ARBA00022679"/>
    </source>
</evidence>
<dbReference type="CDD" id="cd02152">
    <property type="entry name" value="OAT"/>
    <property type="match status" value="1"/>
</dbReference>
<keyword evidence="4 13" id="KW-0055">Arginine biosynthesis</keyword>
<dbReference type="FunFam" id="3.30.2330.10:FF:000001">
    <property type="entry name" value="Arginine biosynthesis bifunctional protein ArgJ, mitochondrial"/>
    <property type="match status" value="1"/>
</dbReference>
<dbReference type="GO" id="GO:0004358">
    <property type="term" value="F:L-glutamate N-acetyltransferase activity, acting on acetyl-L-ornithine as donor"/>
    <property type="evidence" value="ECO:0007669"/>
    <property type="project" value="UniProtKB-UniRule"/>
</dbReference>
<dbReference type="OrthoDB" id="9804242at2"/>
<proteinExistence type="inferred from homology"/>
<dbReference type="FunFam" id="3.60.70.12:FF:000001">
    <property type="entry name" value="Arginine biosynthesis bifunctional protein ArgJ, chloroplastic"/>
    <property type="match status" value="1"/>
</dbReference>
<comment type="catalytic activity">
    <reaction evidence="11 13">
        <text>N(2)-acetyl-L-ornithine + L-glutamate = N-acetyl-L-glutamate + L-ornithine</text>
        <dbReference type="Rhea" id="RHEA:15349"/>
        <dbReference type="ChEBI" id="CHEBI:29985"/>
        <dbReference type="ChEBI" id="CHEBI:44337"/>
        <dbReference type="ChEBI" id="CHEBI:46911"/>
        <dbReference type="ChEBI" id="CHEBI:57805"/>
        <dbReference type="EC" id="2.3.1.35"/>
    </reaction>
</comment>
<dbReference type="EC" id="2.3.1.35" evidence="13"/>
<evidence type="ECO:0000256" key="4">
    <source>
        <dbReference type="ARBA" id="ARBA00022571"/>
    </source>
</evidence>
<comment type="function">
    <text evidence="12 13">Catalyzes two activities which are involved in the cyclic version of arginine biosynthesis: the synthesis of N-acetylglutamate from glutamate and acetyl-CoA as the acetyl donor, and of ornithine by transacetylation between N(2)-acetylornithine and glutamate.</text>
</comment>
<comment type="pathway">
    <text evidence="13">Amino-acid biosynthesis; L-arginine biosynthesis; N(2)-acetyl-L-ornithine from L-glutamate: step 1/4.</text>
</comment>
<evidence type="ECO:0000256" key="9">
    <source>
        <dbReference type="ARBA" id="ARBA00023315"/>
    </source>
</evidence>
<dbReference type="InterPro" id="IPR002813">
    <property type="entry name" value="Arg_biosynth_ArgJ"/>
</dbReference>
<evidence type="ECO:0000256" key="2">
    <source>
        <dbReference type="ARBA" id="ARBA00006774"/>
    </source>
</evidence>
<dbReference type="FunFam" id="3.10.20.340:FF:000001">
    <property type="entry name" value="Arginine biosynthesis bifunctional protein ArgJ, chloroplastic"/>
    <property type="match status" value="1"/>
</dbReference>
<evidence type="ECO:0000256" key="8">
    <source>
        <dbReference type="ARBA" id="ARBA00023268"/>
    </source>
</evidence>
<feature type="chain" id="PRO_5023368562" description="Arginine biosynthesis bifunctional protein ArgJ alpha chain" evidence="13">
    <location>
        <begin position="1"/>
        <end position="206"/>
    </location>
</feature>
<evidence type="ECO:0000256" key="12">
    <source>
        <dbReference type="ARBA" id="ARBA00054976"/>
    </source>
</evidence>
<comment type="pathway">
    <text evidence="13">Amino-acid biosynthesis; L-arginine biosynthesis; L-ornithine and N-acetyl-L-glutamate from L-glutamate and N(2)-acetyl-L-ornithine (cyclic): step 1/1.</text>
</comment>
<dbReference type="STRING" id="1471761.B0W44_16310"/>
<feature type="active site" description="Nucleophile" evidence="13">
    <location>
        <position position="207"/>
    </location>
</feature>
<dbReference type="InterPro" id="IPR016117">
    <property type="entry name" value="ArgJ-like_dom_sf"/>
</dbReference>
<protein>
    <recommendedName>
        <fullName evidence="13">Arginine biosynthesis bifunctional protein ArgJ</fullName>
    </recommendedName>
    <domain>
        <recommendedName>
            <fullName evidence="13">Glutamate N-acetyltransferase</fullName>
            <ecNumber evidence="13">2.3.1.35</ecNumber>
        </recommendedName>
        <alternativeName>
            <fullName evidence="13">Ornithine acetyltransferase</fullName>
            <shortName evidence="13">OATase</shortName>
        </alternativeName>
        <alternativeName>
            <fullName evidence="13">Ornithine transacetylase</fullName>
        </alternativeName>
    </domain>
    <domain>
        <recommendedName>
            <fullName evidence="13">Amino-acid acetyltransferase</fullName>
            <ecNumber evidence="13">2.3.1.1</ecNumber>
        </recommendedName>
        <alternativeName>
            <fullName evidence="13">N-acetylglutamate synthase</fullName>
            <shortName evidence="13">AGSase</shortName>
        </alternativeName>
    </domain>
    <component>
        <recommendedName>
            <fullName evidence="13">Arginine biosynthesis bifunctional protein ArgJ alpha chain</fullName>
        </recommendedName>
    </component>
    <component>
        <recommendedName>
            <fullName evidence="13">Arginine biosynthesis bifunctional protein ArgJ beta chain</fullName>
        </recommendedName>
    </component>
</protein>
<evidence type="ECO:0000256" key="14">
    <source>
        <dbReference type="SAM" id="MobiDB-lite"/>
    </source>
</evidence>
<feature type="binding site" evidence="13">
    <location>
        <position position="170"/>
    </location>
    <ligand>
        <name>substrate</name>
    </ligand>
</feature>
<dbReference type="Gene3D" id="3.10.20.340">
    <property type="entry name" value="ArgJ beta chain, C-terminal domain"/>
    <property type="match status" value="1"/>
</dbReference>
<dbReference type="GO" id="GO:0005737">
    <property type="term" value="C:cytoplasm"/>
    <property type="evidence" value="ECO:0007669"/>
    <property type="project" value="UniProtKB-SubCell"/>
</dbReference>
<dbReference type="RefSeq" id="WP_077720935.1">
    <property type="nucleotide sequence ID" value="NZ_CP019699.1"/>
</dbReference>
<feature type="binding site" evidence="13">
    <location>
        <position position="420"/>
    </location>
    <ligand>
        <name>substrate</name>
    </ligand>
</feature>